<protein>
    <submittedName>
        <fullName evidence="2">Uncharacterized protein</fullName>
    </submittedName>
</protein>
<dbReference type="AlphaFoldDB" id="A0AAV2DAH2"/>
<dbReference type="Proteomes" id="UP001497516">
    <property type="component" value="Chromosome 2"/>
</dbReference>
<evidence type="ECO:0000313" key="2">
    <source>
        <dbReference type="EMBL" id="CAL1370575.1"/>
    </source>
</evidence>
<name>A0AAV2DAH2_9ROSI</name>
<organism evidence="2 3">
    <name type="scientific">Linum trigynum</name>
    <dbReference type="NCBI Taxonomy" id="586398"/>
    <lineage>
        <taxon>Eukaryota</taxon>
        <taxon>Viridiplantae</taxon>
        <taxon>Streptophyta</taxon>
        <taxon>Embryophyta</taxon>
        <taxon>Tracheophyta</taxon>
        <taxon>Spermatophyta</taxon>
        <taxon>Magnoliopsida</taxon>
        <taxon>eudicotyledons</taxon>
        <taxon>Gunneridae</taxon>
        <taxon>Pentapetalae</taxon>
        <taxon>rosids</taxon>
        <taxon>fabids</taxon>
        <taxon>Malpighiales</taxon>
        <taxon>Linaceae</taxon>
        <taxon>Linum</taxon>
    </lineage>
</organism>
<proteinExistence type="predicted"/>
<keyword evidence="3" id="KW-1185">Reference proteome</keyword>
<evidence type="ECO:0000256" key="1">
    <source>
        <dbReference type="SAM" id="MobiDB-lite"/>
    </source>
</evidence>
<accession>A0AAV2DAH2</accession>
<sequence length="74" mass="8262">MENPRGSFLPRPMSKIDSVKTCMLLGSPSSQRYQPLEEWLRSELTSSTSRDSDETPARLRQGFNDASGFVGDIP</sequence>
<reference evidence="2 3" key="1">
    <citation type="submission" date="2024-04" db="EMBL/GenBank/DDBJ databases">
        <authorList>
            <person name="Fracassetti M."/>
        </authorList>
    </citation>
    <scope>NUCLEOTIDE SEQUENCE [LARGE SCALE GENOMIC DNA]</scope>
</reference>
<dbReference type="EMBL" id="OZ034815">
    <property type="protein sequence ID" value="CAL1370575.1"/>
    <property type="molecule type" value="Genomic_DNA"/>
</dbReference>
<evidence type="ECO:0000313" key="3">
    <source>
        <dbReference type="Proteomes" id="UP001497516"/>
    </source>
</evidence>
<feature type="region of interest" description="Disordered" evidence="1">
    <location>
        <begin position="42"/>
        <end position="74"/>
    </location>
</feature>
<gene>
    <name evidence="2" type="ORF">LTRI10_LOCUS12691</name>
</gene>